<dbReference type="GO" id="GO:0003677">
    <property type="term" value="F:DNA binding"/>
    <property type="evidence" value="ECO:0007669"/>
    <property type="project" value="UniProtKB-KW"/>
</dbReference>
<organism evidence="7 8">
    <name type="scientific">Serratia plymuthica S13</name>
    <dbReference type="NCBI Taxonomy" id="1348660"/>
    <lineage>
        <taxon>Bacteria</taxon>
        <taxon>Pseudomonadati</taxon>
        <taxon>Pseudomonadota</taxon>
        <taxon>Gammaproteobacteria</taxon>
        <taxon>Enterobacterales</taxon>
        <taxon>Yersiniaceae</taxon>
        <taxon>Serratia</taxon>
    </lineage>
</organism>
<keyword evidence="5" id="KW-0804">Transcription</keyword>
<dbReference type="Pfam" id="PF03466">
    <property type="entry name" value="LysR_substrate"/>
    <property type="match status" value="1"/>
</dbReference>
<dbReference type="EMBL" id="CP006566">
    <property type="protein sequence ID" value="AGP45216.1"/>
    <property type="molecule type" value="Genomic_DNA"/>
</dbReference>
<evidence type="ECO:0000313" key="8">
    <source>
        <dbReference type="Proteomes" id="UP000014900"/>
    </source>
</evidence>
<accession>S4YL31</accession>
<evidence type="ECO:0000256" key="4">
    <source>
        <dbReference type="ARBA" id="ARBA00023125"/>
    </source>
</evidence>
<comment type="similarity">
    <text evidence="1">Belongs to the LysR transcriptional regulatory family.</text>
</comment>
<feature type="domain" description="HTH lysR-type" evidence="6">
    <location>
        <begin position="5"/>
        <end position="62"/>
    </location>
</feature>
<dbReference type="PATRIC" id="fig|1348660.3.peg.3326"/>
<evidence type="ECO:0000313" key="7">
    <source>
        <dbReference type="EMBL" id="AGP45216.1"/>
    </source>
</evidence>
<dbReference type="eggNOG" id="COG0583">
    <property type="taxonomic scope" value="Bacteria"/>
</dbReference>
<proteinExistence type="inferred from homology"/>
<dbReference type="CDD" id="cd08477">
    <property type="entry name" value="PBP2_CrgA_like_8"/>
    <property type="match status" value="1"/>
</dbReference>
<dbReference type="InterPro" id="IPR058163">
    <property type="entry name" value="LysR-type_TF_proteobact-type"/>
</dbReference>
<dbReference type="PROSITE" id="PS50931">
    <property type="entry name" value="HTH_LYSR"/>
    <property type="match status" value="1"/>
</dbReference>
<reference evidence="7 8" key="1">
    <citation type="journal article" date="2013" name="Genome Announc.">
        <title>Genome Sequence of Serratia plymuthica Strain S13, an Endophyte with Germination- and Plant-Growth-Promoting Activity from the Flower of Styrian Oil Pumpkin.</title>
        <authorList>
            <person name="Muller H."/>
            <person name="Furnkranz M."/>
            <person name="Grube M."/>
            <person name="Berg G."/>
        </authorList>
    </citation>
    <scope>NUCLEOTIDE SEQUENCE [LARGE SCALE GENOMIC DNA]</scope>
    <source>
        <strain evidence="7">S13</strain>
    </source>
</reference>
<dbReference type="Gene3D" id="1.10.10.10">
    <property type="entry name" value="Winged helix-like DNA-binding domain superfamily/Winged helix DNA-binding domain"/>
    <property type="match status" value="1"/>
</dbReference>
<evidence type="ECO:0000259" key="6">
    <source>
        <dbReference type="PROSITE" id="PS50931"/>
    </source>
</evidence>
<evidence type="ECO:0000256" key="1">
    <source>
        <dbReference type="ARBA" id="ARBA00009437"/>
    </source>
</evidence>
<dbReference type="Proteomes" id="UP000014900">
    <property type="component" value="Chromosome"/>
</dbReference>
<dbReference type="SUPFAM" id="SSF53850">
    <property type="entry name" value="Periplasmic binding protein-like II"/>
    <property type="match status" value="1"/>
</dbReference>
<evidence type="ECO:0000256" key="5">
    <source>
        <dbReference type="ARBA" id="ARBA00023163"/>
    </source>
</evidence>
<keyword evidence="3" id="KW-0805">Transcription regulation</keyword>
<dbReference type="InterPro" id="IPR005119">
    <property type="entry name" value="LysR_subst-bd"/>
</dbReference>
<dbReference type="Gene3D" id="3.40.190.290">
    <property type="match status" value="1"/>
</dbReference>
<dbReference type="GO" id="GO:0003700">
    <property type="term" value="F:DNA-binding transcription factor activity"/>
    <property type="evidence" value="ECO:0007669"/>
    <property type="project" value="InterPro"/>
</dbReference>
<dbReference type="SUPFAM" id="SSF46785">
    <property type="entry name" value="Winged helix' DNA-binding domain"/>
    <property type="match status" value="1"/>
</dbReference>
<dbReference type="HOGENOM" id="CLU_039613_16_2_6"/>
<name>S4YL31_SERPL</name>
<evidence type="ECO:0000256" key="2">
    <source>
        <dbReference type="ARBA" id="ARBA00022491"/>
    </source>
</evidence>
<dbReference type="InterPro" id="IPR000847">
    <property type="entry name" value="LysR_HTH_N"/>
</dbReference>
<dbReference type="FunFam" id="1.10.10.10:FF:000001">
    <property type="entry name" value="LysR family transcriptional regulator"/>
    <property type="match status" value="1"/>
</dbReference>
<dbReference type="Pfam" id="PF00126">
    <property type="entry name" value="HTH_1"/>
    <property type="match status" value="1"/>
</dbReference>
<dbReference type="KEGG" id="sry:M621_16900"/>
<gene>
    <name evidence="7" type="ORF">M621_16900</name>
</gene>
<dbReference type="InterPro" id="IPR036390">
    <property type="entry name" value="WH_DNA-bd_sf"/>
</dbReference>
<sequence>MVIVNKLESMSVFVRVVERGSFSAVAEEMRLSGTMVGLHIKALEKHLGIRLLNRTTRRQSLTDFGSVYYQSCRRILADIEDTESVALALHQSPRGRLKVACPVSFGVHALSPVTARFLTAWPEMTLDLVLSDKVTDMAEEGIDVMIKVGELEHVNSLVARPLAAYRSVICASPAYLERAGTPVHPEELIEHRCLGFAHPLAGSEWSLQQGGKLIKVPVNIVMAVNNGEALRSAALNGLGILMQPEVLLAEDLRQGRLIPLLPEYQPLAKPVHILTFADRQQLPKIRLYVDFLLQHFKETLVLHKG</sequence>
<keyword evidence="2" id="KW-0678">Repressor</keyword>
<keyword evidence="4" id="KW-0238">DNA-binding</keyword>
<protein>
    <submittedName>
        <fullName evidence="7">LysR family transcriptional regulator</fullName>
    </submittedName>
</protein>
<dbReference type="InterPro" id="IPR036388">
    <property type="entry name" value="WH-like_DNA-bd_sf"/>
</dbReference>
<evidence type="ECO:0000256" key="3">
    <source>
        <dbReference type="ARBA" id="ARBA00023015"/>
    </source>
</evidence>
<dbReference type="AlphaFoldDB" id="S4YL31"/>
<dbReference type="FunFam" id="3.40.190.290:FF:000001">
    <property type="entry name" value="Transcriptional regulator, LysR family"/>
    <property type="match status" value="1"/>
</dbReference>
<dbReference type="PANTHER" id="PTHR30537:SF5">
    <property type="entry name" value="HTH-TYPE TRANSCRIPTIONAL ACTIVATOR TTDR-RELATED"/>
    <property type="match status" value="1"/>
</dbReference>
<dbReference type="PANTHER" id="PTHR30537">
    <property type="entry name" value="HTH-TYPE TRANSCRIPTIONAL REGULATOR"/>
    <property type="match status" value="1"/>
</dbReference>